<reference evidence="1 2" key="1">
    <citation type="submission" date="2016-07" db="EMBL/GenBank/DDBJ databases">
        <title>Pervasive Adenine N6-methylation of Active Genes in Fungi.</title>
        <authorList>
            <consortium name="DOE Joint Genome Institute"/>
            <person name="Mondo S.J."/>
            <person name="Dannebaum R.O."/>
            <person name="Kuo R.C."/>
            <person name="Labutti K."/>
            <person name="Haridas S."/>
            <person name="Kuo A."/>
            <person name="Salamov A."/>
            <person name="Ahrendt S.R."/>
            <person name="Lipzen A."/>
            <person name="Sullivan W."/>
            <person name="Andreopoulos W.B."/>
            <person name="Clum A."/>
            <person name="Lindquist E."/>
            <person name="Daum C."/>
            <person name="Ramamoorthy G.K."/>
            <person name="Gryganskyi A."/>
            <person name="Culley D."/>
            <person name="Magnuson J.K."/>
            <person name="James T.Y."/>
            <person name="O'Malley M.A."/>
            <person name="Stajich J.E."/>
            <person name="Spatafora J.W."/>
            <person name="Visel A."/>
            <person name="Grigoriev I.V."/>
        </authorList>
    </citation>
    <scope>NUCLEOTIDE SEQUENCE [LARGE SCALE GENOMIC DNA]</scope>
    <source>
        <strain evidence="1 2">PL171</strain>
    </source>
</reference>
<dbReference type="EMBL" id="MCFL01000023">
    <property type="protein sequence ID" value="ORZ35174.1"/>
    <property type="molecule type" value="Genomic_DNA"/>
</dbReference>
<sequence length="231" mass="24462">MQSPILLDRTNRIGAARTFYKEPFTVRSWDFGAPAAAADPAQYPSRCIKQCATQVGGPPSAGCNLPQVSTVIEKNIKSDKLEVAMQCLMVNGGMLGQNLSHQFKFGSVRNGTLPWIGGSVTSKNGSIAAKECFGECNSLPNCWAASYFGFNQTCVQLSTNQTTGGSLWVWELDMSVPIPTTMTFGDLGSELKMSVSQVSAQLSAGGASVHEGLATLQLAAILALVFIGAML</sequence>
<protein>
    <recommendedName>
        <fullName evidence="3">Apple domain-containing protein</fullName>
    </recommendedName>
</protein>
<name>A0A1Y2HMH2_9FUNG</name>
<evidence type="ECO:0000313" key="2">
    <source>
        <dbReference type="Proteomes" id="UP000193411"/>
    </source>
</evidence>
<organism evidence="1 2">
    <name type="scientific">Catenaria anguillulae PL171</name>
    <dbReference type="NCBI Taxonomy" id="765915"/>
    <lineage>
        <taxon>Eukaryota</taxon>
        <taxon>Fungi</taxon>
        <taxon>Fungi incertae sedis</taxon>
        <taxon>Blastocladiomycota</taxon>
        <taxon>Blastocladiomycetes</taxon>
        <taxon>Blastocladiales</taxon>
        <taxon>Catenariaceae</taxon>
        <taxon>Catenaria</taxon>
    </lineage>
</organism>
<comment type="caution">
    <text evidence="1">The sequence shown here is derived from an EMBL/GenBank/DDBJ whole genome shotgun (WGS) entry which is preliminary data.</text>
</comment>
<dbReference type="AlphaFoldDB" id="A0A1Y2HMH2"/>
<evidence type="ECO:0000313" key="1">
    <source>
        <dbReference type="EMBL" id="ORZ35174.1"/>
    </source>
</evidence>
<keyword evidence="2" id="KW-1185">Reference proteome</keyword>
<gene>
    <name evidence="1" type="ORF">BCR44DRAFT_34384</name>
</gene>
<proteinExistence type="predicted"/>
<evidence type="ECO:0008006" key="3">
    <source>
        <dbReference type="Google" id="ProtNLM"/>
    </source>
</evidence>
<accession>A0A1Y2HMH2</accession>
<dbReference type="Proteomes" id="UP000193411">
    <property type="component" value="Unassembled WGS sequence"/>
</dbReference>